<name>A0A3G8ZPP1_9ACTN</name>
<feature type="transmembrane region" description="Helical" evidence="6">
    <location>
        <begin position="163"/>
        <end position="181"/>
    </location>
</feature>
<reference evidence="8 9" key="2">
    <citation type="submission" date="2018-12" db="EMBL/GenBank/DDBJ databases">
        <title>Nakamurella antarcticus sp. nov., isolated from Antarctica South Shetland Islands soil.</title>
        <authorList>
            <person name="Peng F."/>
        </authorList>
    </citation>
    <scope>NUCLEOTIDE SEQUENCE [LARGE SCALE GENOMIC DNA]</scope>
    <source>
        <strain evidence="8 9">S14-144</strain>
    </source>
</reference>
<accession>A0A3G8ZPP1</accession>
<dbReference type="Proteomes" id="UP000268084">
    <property type="component" value="Chromosome"/>
</dbReference>
<evidence type="ECO:0000256" key="1">
    <source>
        <dbReference type="ARBA" id="ARBA00004141"/>
    </source>
</evidence>
<keyword evidence="2 6" id="KW-0812">Transmembrane</keyword>
<dbReference type="InterPro" id="IPR045062">
    <property type="entry name" value="Cyt_c_biogenesis_CcsA/CcmC"/>
</dbReference>
<dbReference type="GO" id="GO:0017004">
    <property type="term" value="P:cytochrome complex assembly"/>
    <property type="evidence" value="ECO:0007669"/>
    <property type="project" value="UniProtKB-KW"/>
</dbReference>
<comment type="subcellular location">
    <subcellularLocation>
        <location evidence="1">Membrane</location>
        <topology evidence="1">Multi-pass membrane protein</topology>
    </subcellularLocation>
</comment>
<proteinExistence type="predicted"/>
<evidence type="ECO:0000259" key="7">
    <source>
        <dbReference type="Pfam" id="PF01578"/>
    </source>
</evidence>
<feature type="transmembrane region" description="Helical" evidence="6">
    <location>
        <begin position="288"/>
        <end position="306"/>
    </location>
</feature>
<keyword evidence="4 6" id="KW-1133">Transmembrane helix</keyword>
<keyword evidence="3" id="KW-0201">Cytochrome c-type biogenesis</keyword>
<feature type="transmembrane region" description="Helical" evidence="6">
    <location>
        <begin position="318"/>
        <end position="342"/>
    </location>
</feature>
<dbReference type="InterPro" id="IPR002541">
    <property type="entry name" value="Cyt_c_assembly"/>
</dbReference>
<protein>
    <submittedName>
        <fullName evidence="8">C-type cytochrome biogenesis protein CcsB</fullName>
    </submittedName>
</protein>
<dbReference type="RefSeq" id="WP_124799662.1">
    <property type="nucleotide sequence ID" value="NZ_CP034170.1"/>
</dbReference>
<feature type="transmembrane region" description="Helical" evidence="6">
    <location>
        <begin position="253"/>
        <end position="276"/>
    </location>
</feature>
<sequence length="349" mass="37751">MTIDAGLATVSDQLFGAAAASYTLALLCAAVEFSSQRSKRALAHASAEVGVEMSAREYASVGAAGGYLTKDGTPTGDPVIGTAMPHESIGRVDKASEPGWGERFGKVALVVTVLGFLAHIVSIVTRGMAAGRVPLGNMYEFTSLICATAVGAWLFFKIRQRTLAIGVFVMVPVIILMYVAGAVLHVEAMDVQPALKSYWKWIHVSTVSLSSGILMFSGVASLLYVQRARFERKGSNPKSVWAKLPELATLDRIAYRTAIMAFPLFTFAVITGALWAEVAWGRYWNWDPKETCAFVTWVVYAAYLHARSTAGWRGSRAAWISVFGFVTVLFNLFFINIVVAGLHSYAGLN</sequence>
<feature type="transmembrane region" description="Helical" evidence="6">
    <location>
        <begin position="137"/>
        <end position="156"/>
    </location>
</feature>
<keyword evidence="9" id="KW-1185">Reference proteome</keyword>
<dbReference type="AlphaFoldDB" id="A0A3G8ZPP1"/>
<feature type="transmembrane region" description="Helical" evidence="6">
    <location>
        <begin position="107"/>
        <end position="125"/>
    </location>
</feature>
<dbReference type="InterPro" id="IPR017562">
    <property type="entry name" value="Cyt_c_biogenesis_CcsA"/>
</dbReference>
<dbReference type="PANTHER" id="PTHR30071">
    <property type="entry name" value="HEME EXPORTER PROTEIN C"/>
    <property type="match status" value="1"/>
</dbReference>
<evidence type="ECO:0000256" key="4">
    <source>
        <dbReference type="ARBA" id="ARBA00022989"/>
    </source>
</evidence>
<dbReference type="GO" id="GO:0020037">
    <property type="term" value="F:heme binding"/>
    <property type="evidence" value="ECO:0007669"/>
    <property type="project" value="InterPro"/>
</dbReference>
<keyword evidence="5 6" id="KW-0472">Membrane</keyword>
<dbReference type="NCBIfam" id="TIGR03144">
    <property type="entry name" value="cytochr_II_ccsB"/>
    <property type="match status" value="1"/>
</dbReference>
<feature type="transmembrane region" description="Helical" evidence="6">
    <location>
        <begin position="201"/>
        <end position="225"/>
    </location>
</feature>
<evidence type="ECO:0000256" key="2">
    <source>
        <dbReference type="ARBA" id="ARBA00022692"/>
    </source>
</evidence>
<feature type="transmembrane region" description="Helical" evidence="6">
    <location>
        <begin position="14"/>
        <end position="33"/>
    </location>
</feature>
<organism evidence="8 9">
    <name type="scientific">Nakamurella antarctica</name>
    <dbReference type="NCBI Taxonomy" id="1902245"/>
    <lineage>
        <taxon>Bacteria</taxon>
        <taxon>Bacillati</taxon>
        <taxon>Actinomycetota</taxon>
        <taxon>Actinomycetes</taxon>
        <taxon>Nakamurellales</taxon>
        <taxon>Nakamurellaceae</taxon>
        <taxon>Nakamurella</taxon>
    </lineage>
</organism>
<evidence type="ECO:0000313" key="9">
    <source>
        <dbReference type="Proteomes" id="UP000268084"/>
    </source>
</evidence>
<dbReference type="PANTHER" id="PTHR30071:SF1">
    <property type="entry name" value="CYTOCHROME B_B6 PROTEIN-RELATED"/>
    <property type="match status" value="1"/>
</dbReference>
<evidence type="ECO:0000313" key="8">
    <source>
        <dbReference type="EMBL" id="AZI58757.1"/>
    </source>
</evidence>
<feature type="domain" description="Cytochrome c assembly protein" evidence="7">
    <location>
        <begin position="136"/>
        <end position="343"/>
    </location>
</feature>
<evidence type="ECO:0000256" key="5">
    <source>
        <dbReference type="ARBA" id="ARBA00023136"/>
    </source>
</evidence>
<dbReference type="OrthoDB" id="9814290at2"/>
<dbReference type="EMBL" id="CP034170">
    <property type="protein sequence ID" value="AZI58757.1"/>
    <property type="molecule type" value="Genomic_DNA"/>
</dbReference>
<evidence type="ECO:0000256" key="3">
    <source>
        <dbReference type="ARBA" id="ARBA00022748"/>
    </source>
</evidence>
<dbReference type="Pfam" id="PF01578">
    <property type="entry name" value="Cytochrom_C_asm"/>
    <property type="match status" value="1"/>
</dbReference>
<dbReference type="GO" id="GO:0005886">
    <property type="term" value="C:plasma membrane"/>
    <property type="evidence" value="ECO:0007669"/>
    <property type="project" value="TreeGrafter"/>
</dbReference>
<reference evidence="8 9" key="1">
    <citation type="submission" date="2018-11" db="EMBL/GenBank/DDBJ databases">
        <authorList>
            <person name="Da X."/>
        </authorList>
    </citation>
    <scope>NUCLEOTIDE SEQUENCE [LARGE SCALE GENOMIC DNA]</scope>
    <source>
        <strain evidence="8 9">S14-144</strain>
    </source>
</reference>
<dbReference type="KEGG" id="nak:EH165_12055"/>
<gene>
    <name evidence="8" type="primary">ccsB</name>
    <name evidence="8" type="ORF">EH165_12055</name>
</gene>
<evidence type="ECO:0000256" key="6">
    <source>
        <dbReference type="SAM" id="Phobius"/>
    </source>
</evidence>